<evidence type="ECO:0000313" key="2">
    <source>
        <dbReference type="EMBL" id="CAH1398871.1"/>
    </source>
</evidence>
<dbReference type="EMBL" id="OV725080">
    <property type="protein sequence ID" value="CAH1398871.1"/>
    <property type="molecule type" value="Genomic_DNA"/>
</dbReference>
<organism evidence="2 3">
    <name type="scientific">Nezara viridula</name>
    <name type="common">Southern green stink bug</name>
    <name type="synonym">Cimex viridulus</name>
    <dbReference type="NCBI Taxonomy" id="85310"/>
    <lineage>
        <taxon>Eukaryota</taxon>
        <taxon>Metazoa</taxon>
        <taxon>Ecdysozoa</taxon>
        <taxon>Arthropoda</taxon>
        <taxon>Hexapoda</taxon>
        <taxon>Insecta</taxon>
        <taxon>Pterygota</taxon>
        <taxon>Neoptera</taxon>
        <taxon>Paraneoptera</taxon>
        <taxon>Hemiptera</taxon>
        <taxon>Heteroptera</taxon>
        <taxon>Panheteroptera</taxon>
        <taxon>Pentatomomorpha</taxon>
        <taxon>Pentatomoidea</taxon>
        <taxon>Pentatomidae</taxon>
        <taxon>Pentatominae</taxon>
        <taxon>Nezara</taxon>
    </lineage>
</organism>
<evidence type="ECO:0000256" key="1">
    <source>
        <dbReference type="SAM" id="Coils"/>
    </source>
</evidence>
<dbReference type="Proteomes" id="UP001152798">
    <property type="component" value="Chromosome 4"/>
</dbReference>
<evidence type="ECO:0000313" key="3">
    <source>
        <dbReference type="Proteomes" id="UP001152798"/>
    </source>
</evidence>
<keyword evidence="3" id="KW-1185">Reference proteome</keyword>
<reference evidence="2" key="1">
    <citation type="submission" date="2022-01" db="EMBL/GenBank/DDBJ databases">
        <authorList>
            <person name="King R."/>
        </authorList>
    </citation>
    <scope>NUCLEOTIDE SEQUENCE</scope>
</reference>
<proteinExistence type="predicted"/>
<dbReference type="AlphaFoldDB" id="A0A9P0HBS0"/>
<dbReference type="OrthoDB" id="10335573at2759"/>
<gene>
    <name evidence="2" type="ORF">NEZAVI_LOCUS8441</name>
</gene>
<keyword evidence="1" id="KW-0175">Coiled coil</keyword>
<protein>
    <submittedName>
        <fullName evidence="2">Uncharacterized protein</fullName>
    </submittedName>
</protein>
<feature type="coiled-coil region" evidence="1">
    <location>
        <begin position="191"/>
        <end position="225"/>
    </location>
</feature>
<accession>A0A9P0HBS0</accession>
<name>A0A9P0HBS0_NEZVI</name>
<sequence length="226" mass="26535">MEEQQENPIQGALKDMGKSILMKHSLVQTLEVEYKNICKKTETNLKELEELTTNIYNLEGYLNASNCRLEKYCEKEVEWKKENLSLKQNVDDVKKSLDEAKKIAHSDDISFDQNVIKLVQGLQKERSLHDSNTTKESLNNLEMMDKALTQEALVVKNMIKEHNRKYPFKESEEVSFILKNTDLCDSVNLEINKMLKRKNEFLKRLDELKDKVRQLEEEIQILNKRA</sequence>